<reference evidence="1" key="1">
    <citation type="submission" date="2021-03" db="EMBL/GenBank/DDBJ databases">
        <title>Whole genome shotgun sequence of Actinoplanes consettensis NBRC 14913.</title>
        <authorList>
            <person name="Komaki H."/>
            <person name="Tamura T."/>
        </authorList>
    </citation>
    <scope>NUCLEOTIDE SEQUENCE</scope>
    <source>
        <strain evidence="1">NBRC 14913</strain>
    </source>
</reference>
<keyword evidence="2" id="KW-1185">Reference proteome</keyword>
<dbReference type="InterPro" id="IPR011990">
    <property type="entry name" value="TPR-like_helical_dom_sf"/>
</dbReference>
<name>A0A919W3C0_9ACTN</name>
<evidence type="ECO:0008006" key="3">
    <source>
        <dbReference type="Google" id="ProtNLM"/>
    </source>
</evidence>
<dbReference type="Gene3D" id="1.25.40.10">
    <property type="entry name" value="Tetratricopeptide repeat domain"/>
    <property type="match status" value="1"/>
</dbReference>
<organism evidence="1 2">
    <name type="scientific">Winogradskya consettensis</name>
    <dbReference type="NCBI Taxonomy" id="113560"/>
    <lineage>
        <taxon>Bacteria</taxon>
        <taxon>Bacillati</taxon>
        <taxon>Actinomycetota</taxon>
        <taxon>Actinomycetes</taxon>
        <taxon>Micromonosporales</taxon>
        <taxon>Micromonosporaceae</taxon>
        <taxon>Winogradskya</taxon>
    </lineage>
</organism>
<evidence type="ECO:0000313" key="2">
    <source>
        <dbReference type="Proteomes" id="UP000680865"/>
    </source>
</evidence>
<gene>
    <name evidence="1" type="ORF">Aco04nite_59390</name>
</gene>
<dbReference type="AlphaFoldDB" id="A0A919W3C0"/>
<accession>A0A919W3C0</accession>
<dbReference type="Proteomes" id="UP000680865">
    <property type="component" value="Unassembled WGS sequence"/>
</dbReference>
<dbReference type="PANTHER" id="PTHR47691:SF3">
    <property type="entry name" value="HTH-TYPE TRANSCRIPTIONAL REGULATOR RV0890C-RELATED"/>
    <property type="match status" value="1"/>
</dbReference>
<sequence>MFANPVELSTVEWSGDDGFGALSELADRSFVDIVSGPRYRLSEQVRSYASRRLSGAGEERAARERHVLWSLHILDGVVVDTDGQPRTVSLTELSPYVKEWEAALRWSVTAGSVRAGLRLVGALDPWWREHGGARDGRDLLYRLYGRVPHGSGAPRRISGDPGQPFTDDDPDGISADELASAYLMHAGLAADREERTRFLKRAEALARQAGNSALLVRAMAGHHVSLLEAGLVDEAEQLCRDVIAHAERSGVAGAALPVVVALAELLWRRDALDGAAETLGGARVLEAGRPEDRGRRTVDWLLGMVALRRGDLVAAHDHLVVALRSRLRHGFRGAAADAVAAIAVRCALGGDATTATLLFGGAESVRGARRATQFGSFWAAQQAALRRTLGDAAFDAAYADGADSGFTTAVATALAVEHPDMEHPAARFAQTLR</sequence>
<proteinExistence type="predicted"/>
<comment type="caution">
    <text evidence="1">The sequence shown here is derived from an EMBL/GenBank/DDBJ whole genome shotgun (WGS) entry which is preliminary data.</text>
</comment>
<protein>
    <recommendedName>
        <fullName evidence="3">Tetratricopeptide repeat protein</fullName>
    </recommendedName>
</protein>
<dbReference type="PANTHER" id="PTHR47691">
    <property type="entry name" value="REGULATOR-RELATED"/>
    <property type="match status" value="1"/>
</dbReference>
<evidence type="ECO:0000313" key="1">
    <source>
        <dbReference type="EMBL" id="GIM78238.1"/>
    </source>
</evidence>
<dbReference type="EMBL" id="BOQP01000034">
    <property type="protein sequence ID" value="GIM78238.1"/>
    <property type="molecule type" value="Genomic_DNA"/>
</dbReference>